<keyword evidence="3" id="KW-1185">Reference proteome</keyword>
<reference evidence="2" key="1">
    <citation type="submission" date="2022-04" db="EMBL/GenBank/DDBJ databases">
        <authorList>
            <person name="Criscuolo A."/>
        </authorList>
    </citation>
    <scope>NUCLEOTIDE SEQUENCE</scope>
    <source>
        <strain evidence="2">CIP111895</strain>
    </source>
</reference>
<dbReference type="Proteomes" id="UP000838308">
    <property type="component" value="Unassembled WGS sequence"/>
</dbReference>
<gene>
    <name evidence="2" type="ORF">BACCIP111895_03060</name>
</gene>
<name>A0ABN8KQB7_9BACI</name>
<dbReference type="Pfam" id="PF22526">
    <property type="entry name" value="DUF7000"/>
    <property type="match status" value="1"/>
</dbReference>
<proteinExistence type="predicted"/>
<feature type="domain" description="DUF7000" evidence="1">
    <location>
        <begin position="2"/>
        <end position="44"/>
    </location>
</feature>
<evidence type="ECO:0000313" key="3">
    <source>
        <dbReference type="Proteomes" id="UP000838308"/>
    </source>
</evidence>
<sequence length="47" mass="5648">MTMPRYSVLETILVDNPDFDSLEKLTEQIEQKAFLEMEIIIEYLKRL</sequence>
<protein>
    <recommendedName>
        <fullName evidence="1">DUF7000 domain-containing protein</fullName>
    </recommendedName>
</protein>
<accession>A0ABN8KQB7</accession>
<evidence type="ECO:0000259" key="1">
    <source>
        <dbReference type="Pfam" id="PF22526"/>
    </source>
</evidence>
<organism evidence="2 3">
    <name type="scientific">Neobacillus rhizosphaerae</name>
    <dbReference type="NCBI Taxonomy" id="2880965"/>
    <lineage>
        <taxon>Bacteria</taxon>
        <taxon>Bacillati</taxon>
        <taxon>Bacillota</taxon>
        <taxon>Bacilli</taxon>
        <taxon>Bacillales</taxon>
        <taxon>Bacillaceae</taxon>
        <taxon>Neobacillus</taxon>
    </lineage>
</organism>
<dbReference type="EMBL" id="CALBWS010000021">
    <property type="protein sequence ID" value="CAH2715876.1"/>
    <property type="molecule type" value="Genomic_DNA"/>
</dbReference>
<comment type="caution">
    <text evidence="2">The sequence shown here is derived from an EMBL/GenBank/DDBJ whole genome shotgun (WGS) entry which is preliminary data.</text>
</comment>
<dbReference type="InterPro" id="IPR054269">
    <property type="entry name" value="DUF7000"/>
</dbReference>
<evidence type="ECO:0000313" key="2">
    <source>
        <dbReference type="EMBL" id="CAH2715876.1"/>
    </source>
</evidence>